<gene>
    <name evidence="2" type="ORF">RISW2_08095</name>
</gene>
<accession>X7FCW9</accession>
<protein>
    <submittedName>
        <fullName evidence="2">Endonuclease</fullName>
    </submittedName>
</protein>
<dbReference type="GO" id="GO:0004519">
    <property type="term" value="F:endonuclease activity"/>
    <property type="evidence" value="ECO:0007669"/>
    <property type="project" value="UniProtKB-KW"/>
</dbReference>
<dbReference type="SUPFAM" id="SSF56219">
    <property type="entry name" value="DNase I-like"/>
    <property type="match status" value="1"/>
</dbReference>
<evidence type="ECO:0000313" key="2">
    <source>
        <dbReference type="EMBL" id="ETX30757.1"/>
    </source>
</evidence>
<dbReference type="Pfam" id="PF03372">
    <property type="entry name" value="Exo_endo_phos"/>
    <property type="match status" value="1"/>
</dbReference>
<dbReference type="STRING" id="1449351.RISW2_08095"/>
<dbReference type="InterPro" id="IPR005135">
    <property type="entry name" value="Endo/exonuclease/phosphatase"/>
</dbReference>
<reference evidence="2 3" key="1">
    <citation type="submission" date="2014-01" db="EMBL/GenBank/DDBJ databases">
        <title>Roseivivax isoporae LMG 25204 Genome Sequencing.</title>
        <authorList>
            <person name="Lai Q."/>
            <person name="Li G."/>
            <person name="Shao Z."/>
        </authorList>
    </citation>
    <scope>NUCLEOTIDE SEQUENCE [LARGE SCALE GENOMIC DNA]</scope>
    <source>
        <strain evidence="2 3">LMG 25204</strain>
    </source>
</reference>
<dbReference type="PATRIC" id="fig|1449351.3.peg.421"/>
<name>X7FCW9_9RHOB</name>
<dbReference type="eggNOG" id="COG2374">
    <property type="taxonomic scope" value="Bacteria"/>
</dbReference>
<evidence type="ECO:0000313" key="3">
    <source>
        <dbReference type="Proteomes" id="UP000023430"/>
    </source>
</evidence>
<dbReference type="AlphaFoldDB" id="X7FCW9"/>
<keyword evidence="2" id="KW-0255">Endonuclease</keyword>
<dbReference type="Gene3D" id="3.60.10.10">
    <property type="entry name" value="Endonuclease/exonuclease/phosphatase"/>
    <property type="match status" value="1"/>
</dbReference>
<dbReference type="InterPro" id="IPR036691">
    <property type="entry name" value="Endo/exonu/phosph_ase_sf"/>
</dbReference>
<sequence length="334" mass="36668">MRLATWNVEWFDALFDDDGKLLPGDAPSRRHGVSRAEQASAVAHVLNALDADAVLVVEAPDTGSRRSTRLALEGFADRHDLRQRAALIGFANETQQEIALLHDPTRIVARHDPRASAEAPRFDGRFAMDLDIDAAPEDVSFSKPPLEVALSRPDGSTLPRLIGVHLKSKAPHGARGPDDVMRLSIANRRKQLAQAVWLRARIDDHLAAGEPLIVAGDLNDGPGLDAFEALFGRSSIEIVRGAGAGVLHDPHAEAAMQGRFGARATTARFYIAEERRYLQALLDYLFVSPELVPVARGWRIWHPFDDPECWHDVPLRAALLAASDHYPVTLDLDL</sequence>
<keyword evidence="2" id="KW-0378">Hydrolase</keyword>
<dbReference type="EMBL" id="JAME01000002">
    <property type="protein sequence ID" value="ETX30757.1"/>
    <property type="molecule type" value="Genomic_DNA"/>
</dbReference>
<dbReference type="OrthoDB" id="6199360at2"/>
<dbReference type="RefSeq" id="WP_043765989.1">
    <property type="nucleotide sequence ID" value="NZ_JAME01000002.1"/>
</dbReference>
<proteinExistence type="predicted"/>
<keyword evidence="2" id="KW-0540">Nuclease</keyword>
<evidence type="ECO:0000259" key="1">
    <source>
        <dbReference type="Pfam" id="PF03372"/>
    </source>
</evidence>
<feature type="domain" description="Endonuclease/exonuclease/phosphatase" evidence="1">
    <location>
        <begin position="4"/>
        <end position="325"/>
    </location>
</feature>
<comment type="caution">
    <text evidence="2">The sequence shown here is derived from an EMBL/GenBank/DDBJ whole genome shotgun (WGS) entry which is preliminary data.</text>
</comment>
<organism evidence="2 3">
    <name type="scientific">Roseivivax isoporae LMG 25204</name>
    <dbReference type="NCBI Taxonomy" id="1449351"/>
    <lineage>
        <taxon>Bacteria</taxon>
        <taxon>Pseudomonadati</taxon>
        <taxon>Pseudomonadota</taxon>
        <taxon>Alphaproteobacteria</taxon>
        <taxon>Rhodobacterales</taxon>
        <taxon>Roseobacteraceae</taxon>
        <taxon>Roseivivax</taxon>
    </lineage>
</organism>
<dbReference type="Proteomes" id="UP000023430">
    <property type="component" value="Unassembled WGS sequence"/>
</dbReference>
<keyword evidence="3" id="KW-1185">Reference proteome</keyword>